<dbReference type="Gene3D" id="3.40.50.12780">
    <property type="entry name" value="N-terminal domain of ligase-like"/>
    <property type="match status" value="1"/>
</dbReference>
<feature type="domain" description="AMP-dependent synthetase/ligase" evidence="1">
    <location>
        <begin position="76"/>
        <end position="289"/>
    </location>
</feature>
<name>A0A5M6CX41_9BACT</name>
<dbReference type="PANTHER" id="PTHR43845">
    <property type="entry name" value="BLR5969 PROTEIN"/>
    <property type="match status" value="1"/>
</dbReference>
<dbReference type="InterPro" id="IPR042099">
    <property type="entry name" value="ANL_N_sf"/>
</dbReference>
<dbReference type="PANTHER" id="PTHR43845:SF1">
    <property type="entry name" value="BLR5969 PROTEIN"/>
    <property type="match status" value="1"/>
</dbReference>
<evidence type="ECO:0000259" key="1">
    <source>
        <dbReference type="Pfam" id="PF00501"/>
    </source>
</evidence>
<reference evidence="2 3" key="1">
    <citation type="submission" date="2019-09" db="EMBL/GenBank/DDBJ databases">
        <title>Genome sequence and assembly of Taibaiella sp.</title>
        <authorList>
            <person name="Chhetri G."/>
        </authorList>
    </citation>
    <scope>NUCLEOTIDE SEQUENCE [LARGE SCALE GENOMIC DNA]</scope>
    <source>
        <strain evidence="2 3">KVB11</strain>
    </source>
</reference>
<proteinExistence type="predicted"/>
<dbReference type="Proteomes" id="UP000323632">
    <property type="component" value="Unassembled WGS sequence"/>
</dbReference>
<gene>
    <name evidence="2" type="ORF">F0919_00190</name>
</gene>
<accession>A0A5M6CX41</accession>
<dbReference type="EMBL" id="VWSH01000001">
    <property type="protein sequence ID" value="KAA5537485.1"/>
    <property type="molecule type" value="Genomic_DNA"/>
</dbReference>
<dbReference type="InterPro" id="IPR000873">
    <property type="entry name" value="AMP-dep_synth/lig_dom"/>
</dbReference>
<dbReference type="SUPFAM" id="SSF56801">
    <property type="entry name" value="Acetyl-CoA synthetase-like"/>
    <property type="match status" value="1"/>
</dbReference>
<protein>
    <submittedName>
        <fullName evidence="2">Phenylacetate--CoA ligase</fullName>
    </submittedName>
</protein>
<evidence type="ECO:0000313" key="3">
    <source>
        <dbReference type="Proteomes" id="UP000323632"/>
    </source>
</evidence>
<sequence>MVFIPEIEKQQSEEQNTFQLRKLKEVIAYIKANSAFYAGHLNAFEAQIENIRSLSDLQSLPVTTKEDLQQHNWDFLCIPKKDIREIMSTSGTLGSPVFIALSSNDLERLAYNEMLSFHCMEVDENDVFQLMLTLDRQFMAGIAYYSGLSEIGAAVIRSGPGLPALQWETMKALDVTGLVAVPSFITKMLDFAEEQHIPFRDFKAKKILAIGESLRDDNLEPNALAQRIKSKWNIELYSTYASTEMQTAFTECNAGKGGHHHPELIIVEILDENGNQVQKGEAGEITITTLGVEAMPLLRYRTGDIAKAYYEPCSCGRNTMRLGPVLGRKQQMIKFKGTTIYPPQLFDVLNNLEAIKDYAVTLSADETGQDKLILYVYTEMQDSDCNQLIKPVFQHKWRVVPHIIYCSAAEIQALHFADNSRKPQRFRDLRN</sequence>
<dbReference type="RefSeq" id="WP_150032061.1">
    <property type="nucleotide sequence ID" value="NZ_VWSH01000001.1"/>
</dbReference>
<dbReference type="GO" id="GO:0016874">
    <property type="term" value="F:ligase activity"/>
    <property type="evidence" value="ECO:0007669"/>
    <property type="project" value="UniProtKB-KW"/>
</dbReference>
<organism evidence="2 3">
    <name type="scientific">Taibaiella lutea</name>
    <dbReference type="NCBI Taxonomy" id="2608001"/>
    <lineage>
        <taxon>Bacteria</taxon>
        <taxon>Pseudomonadati</taxon>
        <taxon>Bacteroidota</taxon>
        <taxon>Chitinophagia</taxon>
        <taxon>Chitinophagales</taxon>
        <taxon>Chitinophagaceae</taxon>
        <taxon>Taibaiella</taxon>
    </lineage>
</organism>
<keyword evidence="3" id="KW-1185">Reference proteome</keyword>
<dbReference type="Pfam" id="PF00501">
    <property type="entry name" value="AMP-binding"/>
    <property type="match status" value="1"/>
</dbReference>
<dbReference type="AlphaFoldDB" id="A0A5M6CX41"/>
<keyword evidence="2" id="KW-0436">Ligase</keyword>
<evidence type="ECO:0000313" key="2">
    <source>
        <dbReference type="EMBL" id="KAA5537485.1"/>
    </source>
</evidence>
<comment type="caution">
    <text evidence="2">The sequence shown here is derived from an EMBL/GenBank/DDBJ whole genome shotgun (WGS) entry which is preliminary data.</text>
</comment>